<dbReference type="RefSeq" id="WP_006554919.1">
    <property type="nucleotide sequence ID" value="NZ_JH992936.1"/>
</dbReference>
<dbReference type="HOGENOM" id="CLU_070025_5_0_9"/>
<sequence length="163" mass="17790">MNFKKVSLITAIAVSTMFTAMAADTAQPNQSMINSSQRSGQVMSNTEETMVTTSGKVVAKQTAGRRVLGEFAPTFAHLNDDVLFGEVWSRDLELPAKQRSIITITALVSQGLISDALKAHFEMGKKNGITKDEIAEILTHIAFYAGWPKVWGAFPIAKEVWGE</sequence>
<gene>
    <name evidence="3" type="ORF">HMPREF9282_00019</name>
</gene>
<accession>K9D7L1</accession>
<dbReference type="Pfam" id="PF02627">
    <property type="entry name" value="CMD"/>
    <property type="match status" value="1"/>
</dbReference>
<feature type="domain" description="Carboxymuconolactone decarboxylase-like" evidence="2">
    <location>
        <begin position="73"/>
        <end position="159"/>
    </location>
</feature>
<keyword evidence="4" id="KW-1185">Reference proteome</keyword>
<reference evidence="3 4" key="1">
    <citation type="submission" date="2012-09" db="EMBL/GenBank/DDBJ databases">
        <title>The Genome Sequence of Veillonella ratti ACS-216-V-COL6B.</title>
        <authorList>
            <consortium name="The Broad Institute Genome Sequencing Platform"/>
            <person name="Earl A."/>
            <person name="Ward D."/>
            <person name="Feldgarden M."/>
            <person name="Gevers D."/>
            <person name="Saerens B."/>
            <person name="Vaneechoutte M."/>
            <person name="Walker B."/>
            <person name="Young S.K."/>
            <person name="Zeng Q."/>
            <person name="Gargeya S."/>
            <person name="Fitzgerald M."/>
            <person name="Haas B."/>
            <person name="Abouelleil A."/>
            <person name="Alvarado L."/>
            <person name="Arachchi H.M."/>
            <person name="Berlin A."/>
            <person name="Chapman S.B."/>
            <person name="Goldberg J."/>
            <person name="Griggs A."/>
            <person name="Gujja S."/>
            <person name="Hansen M."/>
            <person name="Howarth C."/>
            <person name="Imamovic A."/>
            <person name="Larimer J."/>
            <person name="McCowen C."/>
            <person name="Montmayeur A."/>
            <person name="Murphy C."/>
            <person name="Neiman D."/>
            <person name="Pearson M."/>
            <person name="Priest M."/>
            <person name="Roberts A."/>
            <person name="Saif S."/>
            <person name="Shea T."/>
            <person name="Sisk P."/>
            <person name="Sykes S."/>
            <person name="Wortman J."/>
            <person name="Nusbaum C."/>
            <person name="Birren B."/>
        </authorList>
    </citation>
    <scope>NUCLEOTIDE SEQUENCE [LARGE SCALE GENOMIC DNA]</scope>
    <source>
        <strain evidence="3 4">ACS-216-V-Col6b</strain>
    </source>
</reference>
<organism evidence="3 4">
    <name type="scientific">Veillonella seminalis ACS-216-V-Col6b</name>
    <dbReference type="NCBI Taxonomy" id="883156"/>
    <lineage>
        <taxon>Bacteria</taxon>
        <taxon>Bacillati</taxon>
        <taxon>Bacillota</taxon>
        <taxon>Negativicutes</taxon>
        <taxon>Veillonellales</taxon>
        <taxon>Veillonellaceae</taxon>
        <taxon>Veillonella</taxon>
    </lineage>
</organism>
<dbReference type="STRING" id="883156.HMPREF9282_00019"/>
<dbReference type="GeneID" id="83055169"/>
<evidence type="ECO:0000259" key="2">
    <source>
        <dbReference type="Pfam" id="PF02627"/>
    </source>
</evidence>
<evidence type="ECO:0000313" key="4">
    <source>
        <dbReference type="Proteomes" id="UP000009891"/>
    </source>
</evidence>
<dbReference type="SUPFAM" id="SSF69118">
    <property type="entry name" value="AhpD-like"/>
    <property type="match status" value="1"/>
</dbReference>
<dbReference type="GO" id="GO:0051920">
    <property type="term" value="F:peroxiredoxin activity"/>
    <property type="evidence" value="ECO:0007669"/>
    <property type="project" value="InterPro"/>
</dbReference>
<name>K9D7L1_9FIRM</name>
<proteinExistence type="predicted"/>
<dbReference type="PANTHER" id="PTHR33570:SF9">
    <property type="entry name" value="BLL4600 PROTEIN"/>
    <property type="match status" value="1"/>
</dbReference>
<dbReference type="Proteomes" id="UP000009891">
    <property type="component" value="Unassembled WGS sequence"/>
</dbReference>
<feature type="chain" id="PRO_5003927959" description="Carboxymuconolactone decarboxylase-like domain-containing protein" evidence="1">
    <location>
        <begin position="23"/>
        <end position="163"/>
    </location>
</feature>
<dbReference type="PATRIC" id="fig|883156.3.peg.19"/>
<dbReference type="eggNOG" id="COG0599">
    <property type="taxonomic scope" value="Bacteria"/>
</dbReference>
<evidence type="ECO:0000256" key="1">
    <source>
        <dbReference type="SAM" id="SignalP"/>
    </source>
</evidence>
<dbReference type="Gene3D" id="1.20.1290.10">
    <property type="entry name" value="AhpD-like"/>
    <property type="match status" value="1"/>
</dbReference>
<dbReference type="EMBL" id="AHAF01000001">
    <property type="protein sequence ID" value="EKU79211.1"/>
    <property type="molecule type" value="Genomic_DNA"/>
</dbReference>
<dbReference type="AlphaFoldDB" id="K9D7L1"/>
<dbReference type="PANTHER" id="PTHR33570">
    <property type="entry name" value="4-CARBOXYMUCONOLACTONE DECARBOXYLASE FAMILY PROTEIN"/>
    <property type="match status" value="1"/>
</dbReference>
<dbReference type="InterPro" id="IPR029032">
    <property type="entry name" value="AhpD-like"/>
</dbReference>
<evidence type="ECO:0000313" key="3">
    <source>
        <dbReference type="EMBL" id="EKU79211.1"/>
    </source>
</evidence>
<feature type="signal peptide" evidence="1">
    <location>
        <begin position="1"/>
        <end position="22"/>
    </location>
</feature>
<protein>
    <recommendedName>
        <fullName evidence="2">Carboxymuconolactone decarboxylase-like domain-containing protein</fullName>
    </recommendedName>
</protein>
<comment type="caution">
    <text evidence="3">The sequence shown here is derived from an EMBL/GenBank/DDBJ whole genome shotgun (WGS) entry which is preliminary data.</text>
</comment>
<dbReference type="InterPro" id="IPR003779">
    <property type="entry name" value="CMD-like"/>
</dbReference>
<dbReference type="InterPro" id="IPR052512">
    <property type="entry name" value="4CMD/NDH-1_regulator"/>
</dbReference>
<keyword evidence="1" id="KW-0732">Signal</keyword>